<dbReference type="EMBL" id="QHLZ01000005">
    <property type="protein sequence ID" value="PXA65482.1"/>
    <property type="molecule type" value="Genomic_DNA"/>
</dbReference>
<dbReference type="Pfam" id="PF11268">
    <property type="entry name" value="DUF3071"/>
    <property type="match status" value="1"/>
</dbReference>
<feature type="region of interest" description="Disordered" evidence="1">
    <location>
        <begin position="377"/>
        <end position="444"/>
    </location>
</feature>
<feature type="region of interest" description="Disordered" evidence="1">
    <location>
        <begin position="231"/>
        <end position="275"/>
    </location>
</feature>
<comment type="caution">
    <text evidence="3">The sequence shown here is derived from an EMBL/GenBank/DDBJ whole genome shotgun (WGS) entry which is preliminary data.</text>
</comment>
<dbReference type="OrthoDB" id="5180791at2"/>
<evidence type="ECO:0000259" key="2">
    <source>
        <dbReference type="Pfam" id="PF11268"/>
    </source>
</evidence>
<evidence type="ECO:0000256" key="1">
    <source>
        <dbReference type="SAM" id="MobiDB-lite"/>
    </source>
</evidence>
<name>A0A2V3DR55_9MICC</name>
<feature type="compositionally biased region" description="Polar residues" evidence="1">
    <location>
        <begin position="317"/>
        <end position="337"/>
    </location>
</feature>
<reference evidence="3 4" key="1">
    <citation type="submission" date="2018-05" db="EMBL/GenBank/DDBJ databases">
        <title>Genetic diversity of glacier-inhabiting Cryobacterium bacteria in China and description of Cryobacterium mengkeensis sp. nov. and Arthrobacter glacialis sp. nov.</title>
        <authorList>
            <person name="Liu Q."/>
            <person name="Xin Y.-H."/>
        </authorList>
    </citation>
    <scope>NUCLEOTIDE SEQUENCE [LARGE SCALE GENOMIC DNA]</scope>
    <source>
        <strain evidence="3 4">GP3</strain>
    </source>
</reference>
<dbReference type="Proteomes" id="UP000246303">
    <property type="component" value="Unassembled WGS sequence"/>
</dbReference>
<dbReference type="AlphaFoldDB" id="A0A2V3DR55"/>
<organism evidence="3 4">
    <name type="scientific">Arthrobacter psychrochitiniphilus</name>
    <dbReference type="NCBI Taxonomy" id="291045"/>
    <lineage>
        <taxon>Bacteria</taxon>
        <taxon>Bacillati</taxon>
        <taxon>Actinomycetota</taxon>
        <taxon>Actinomycetes</taxon>
        <taxon>Micrococcales</taxon>
        <taxon>Micrococcaceae</taxon>
        <taxon>Arthrobacter</taxon>
    </lineage>
</organism>
<gene>
    <name evidence="3" type="ORF">CVS29_09500</name>
</gene>
<evidence type="ECO:0000313" key="3">
    <source>
        <dbReference type="EMBL" id="PXA65482.1"/>
    </source>
</evidence>
<feature type="domain" description="DUF3071" evidence="2">
    <location>
        <begin position="1"/>
        <end position="169"/>
    </location>
</feature>
<keyword evidence="4" id="KW-1185">Reference proteome</keyword>
<feature type="region of interest" description="Disordered" evidence="1">
    <location>
        <begin position="317"/>
        <end position="339"/>
    </location>
</feature>
<dbReference type="NCBIfam" id="NF040712">
    <property type="entry name" value="SepH"/>
    <property type="match status" value="1"/>
</dbReference>
<proteinExistence type="predicted"/>
<dbReference type="RefSeq" id="WP_110106092.1">
    <property type="nucleotide sequence ID" value="NZ_JACBZZ010000001.1"/>
</dbReference>
<accession>A0A2V3DR55</accession>
<dbReference type="InterPro" id="IPR021421">
    <property type="entry name" value="DUF3071"/>
</dbReference>
<dbReference type="InterPro" id="IPR047682">
    <property type="entry name" value="SepH-like"/>
</dbReference>
<sequence>MADLRLVGVHDDGEHLLLSGPDGDNYLLPLDEALRTAVGRTSQRAPRLNQPGARMTPREIQSLIRAGSNASDVADQSGLTLEQVRRYEGPVLAEREYIANQARAVSVAISTQHTENYSSSMAQEPTTLEEMVLHRLSAFGIEKASLRWDAWRDHAGAWTISADFEPGTEWAASSIGQAPPALWSFHAGRKSLKNANRWAQQLSELEPLDSPVPERRLSAVADKPFDVEAEAVADPHSPESFDGGDGAEPEHSPDASSEAVVKEQDSSTGYSGHGFLDMLRSRRGVRLGIDEDGDDELAAMLGTHVPGAHPRDEARYSLTTDTQEPASTTQGTDSPSDQVKKMPFLQLAPRLVEDTHVGSVAEVSTETREIVLSGEPLARLKPLQEPAAPESSEYRAPSAGPLEAAESGPSDSEVAARLERKAAAKPKRSSVPSWDEIVFGTKGD</sequence>
<protein>
    <submittedName>
        <fullName evidence="3">DUF3071 domain-containing protein</fullName>
    </submittedName>
</protein>
<evidence type="ECO:0000313" key="4">
    <source>
        <dbReference type="Proteomes" id="UP000246303"/>
    </source>
</evidence>